<dbReference type="PANTHER" id="PTHR24042:SF5">
    <property type="entry name" value="EGF-LIKE CALCIUM-BINDING DOMAIN-CONTAINING PROTEIN"/>
    <property type="match status" value="1"/>
</dbReference>
<evidence type="ECO:0000256" key="1">
    <source>
        <dbReference type="ARBA" id="ARBA00004479"/>
    </source>
</evidence>
<evidence type="ECO:0000256" key="8">
    <source>
        <dbReference type="ARBA" id="ARBA00023136"/>
    </source>
</evidence>
<evidence type="ECO:0000256" key="9">
    <source>
        <dbReference type="ARBA" id="ARBA00023157"/>
    </source>
</evidence>
<dbReference type="AlphaFoldDB" id="A0A9Q1C1E4"/>
<dbReference type="PROSITE" id="PS50026">
    <property type="entry name" value="EGF_3"/>
    <property type="match status" value="2"/>
</dbReference>
<evidence type="ECO:0000313" key="14">
    <source>
        <dbReference type="Proteomes" id="UP001152320"/>
    </source>
</evidence>
<comment type="caution">
    <text evidence="11">Lacks conserved residue(s) required for the propagation of feature annotation.</text>
</comment>
<dbReference type="InterPro" id="IPR000152">
    <property type="entry name" value="EGF-type_Asp/Asn_hydroxyl_site"/>
</dbReference>
<protein>
    <submittedName>
        <fullName evidence="13">Adhesion G protein-coupled receptor E2</fullName>
    </submittedName>
</protein>
<dbReference type="GO" id="GO:0016020">
    <property type="term" value="C:membrane"/>
    <property type="evidence" value="ECO:0007669"/>
    <property type="project" value="UniProtKB-SubCell"/>
</dbReference>
<evidence type="ECO:0000256" key="2">
    <source>
        <dbReference type="ARBA" id="ARBA00022536"/>
    </source>
</evidence>
<dbReference type="SMART" id="SM00181">
    <property type="entry name" value="EGF"/>
    <property type="match status" value="2"/>
</dbReference>
<dbReference type="PANTHER" id="PTHR24042">
    <property type="entry name" value="NEL HOMOLOG"/>
    <property type="match status" value="1"/>
</dbReference>
<dbReference type="PROSITE" id="PS01187">
    <property type="entry name" value="EGF_CA"/>
    <property type="match status" value="1"/>
</dbReference>
<dbReference type="CDD" id="cd00054">
    <property type="entry name" value="EGF_CA"/>
    <property type="match status" value="2"/>
</dbReference>
<reference evidence="13" key="1">
    <citation type="submission" date="2021-10" db="EMBL/GenBank/DDBJ databases">
        <title>Tropical sea cucumber genome reveals ecological adaptation and Cuvierian tubules defense mechanism.</title>
        <authorList>
            <person name="Chen T."/>
        </authorList>
    </citation>
    <scope>NUCLEOTIDE SEQUENCE</scope>
    <source>
        <strain evidence="13">Nanhai2018</strain>
        <tissue evidence="13">Muscle</tissue>
    </source>
</reference>
<dbReference type="PROSITE" id="PS01186">
    <property type="entry name" value="EGF_2"/>
    <property type="match status" value="2"/>
</dbReference>
<dbReference type="SMART" id="SM00179">
    <property type="entry name" value="EGF_CA"/>
    <property type="match status" value="2"/>
</dbReference>
<evidence type="ECO:0000256" key="10">
    <source>
        <dbReference type="ARBA" id="ARBA00023180"/>
    </source>
</evidence>
<proteinExistence type="predicted"/>
<evidence type="ECO:0000259" key="12">
    <source>
        <dbReference type="PROSITE" id="PS50026"/>
    </source>
</evidence>
<dbReference type="GO" id="GO:0008201">
    <property type="term" value="F:heparin binding"/>
    <property type="evidence" value="ECO:0007669"/>
    <property type="project" value="TreeGrafter"/>
</dbReference>
<keyword evidence="4" id="KW-0732">Signal</keyword>
<dbReference type="PROSITE" id="PS00010">
    <property type="entry name" value="ASX_HYDROXYL"/>
    <property type="match status" value="2"/>
</dbReference>
<evidence type="ECO:0000256" key="4">
    <source>
        <dbReference type="ARBA" id="ARBA00022729"/>
    </source>
</evidence>
<comment type="caution">
    <text evidence="13">The sequence shown here is derived from an EMBL/GenBank/DDBJ whole genome shotgun (WGS) entry which is preliminary data.</text>
</comment>
<evidence type="ECO:0000256" key="7">
    <source>
        <dbReference type="ARBA" id="ARBA00022989"/>
    </source>
</evidence>
<evidence type="ECO:0000256" key="6">
    <source>
        <dbReference type="ARBA" id="ARBA00022837"/>
    </source>
</evidence>
<feature type="domain" description="EGF-like" evidence="12">
    <location>
        <begin position="11"/>
        <end position="52"/>
    </location>
</feature>
<keyword evidence="3" id="KW-0812">Transmembrane</keyword>
<dbReference type="FunFam" id="2.10.25.10:FF:000038">
    <property type="entry name" value="Fibrillin 2"/>
    <property type="match status" value="1"/>
</dbReference>
<dbReference type="GO" id="GO:0005509">
    <property type="term" value="F:calcium ion binding"/>
    <property type="evidence" value="ECO:0007669"/>
    <property type="project" value="InterPro"/>
</dbReference>
<dbReference type="OrthoDB" id="10066810at2759"/>
<keyword evidence="5" id="KW-0677">Repeat</keyword>
<dbReference type="EMBL" id="JAIZAY010000009">
    <property type="protein sequence ID" value="KAJ8036655.1"/>
    <property type="molecule type" value="Genomic_DNA"/>
</dbReference>
<organism evidence="13 14">
    <name type="scientific">Holothuria leucospilota</name>
    <name type="common">Black long sea cucumber</name>
    <name type="synonym">Mertensiothuria leucospilota</name>
    <dbReference type="NCBI Taxonomy" id="206669"/>
    <lineage>
        <taxon>Eukaryota</taxon>
        <taxon>Metazoa</taxon>
        <taxon>Echinodermata</taxon>
        <taxon>Eleutherozoa</taxon>
        <taxon>Echinozoa</taxon>
        <taxon>Holothuroidea</taxon>
        <taxon>Aspidochirotacea</taxon>
        <taxon>Aspidochirotida</taxon>
        <taxon>Holothuriidae</taxon>
        <taxon>Holothuria</taxon>
    </lineage>
</organism>
<evidence type="ECO:0000313" key="13">
    <source>
        <dbReference type="EMBL" id="KAJ8036655.1"/>
    </source>
</evidence>
<dbReference type="Proteomes" id="UP001152320">
    <property type="component" value="Chromosome 9"/>
</dbReference>
<dbReference type="GO" id="GO:0048731">
    <property type="term" value="P:system development"/>
    <property type="evidence" value="ECO:0007669"/>
    <property type="project" value="UniProtKB-ARBA"/>
</dbReference>
<keyword evidence="2 11" id="KW-0245">EGF-like domain</keyword>
<keyword evidence="13" id="KW-0675">Receptor</keyword>
<keyword evidence="7" id="KW-1133">Transmembrane helix</keyword>
<gene>
    <name evidence="13" type="ORF">HOLleu_20696</name>
</gene>
<dbReference type="GO" id="GO:0048513">
    <property type="term" value="P:animal organ development"/>
    <property type="evidence" value="ECO:0007669"/>
    <property type="project" value="UniProtKB-ARBA"/>
</dbReference>
<feature type="domain" description="EGF-like" evidence="12">
    <location>
        <begin position="53"/>
        <end position="93"/>
    </location>
</feature>
<keyword evidence="14" id="KW-1185">Reference proteome</keyword>
<dbReference type="InterPro" id="IPR000742">
    <property type="entry name" value="EGF"/>
</dbReference>
<evidence type="ECO:0000256" key="11">
    <source>
        <dbReference type="PROSITE-ProRule" id="PRU00076"/>
    </source>
</evidence>
<keyword evidence="10" id="KW-0325">Glycoprotein</keyword>
<dbReference type="FunFam" id="2.10.25.10:FF:000202">
    <property type="entry name" value="Multiple epidermal growth factor-like domains 8"/>
    <property type="match status" value="1"/>
</dbReference>
<accession>A0A9Q1C1E4</accession>
<dbReference type="InterPro" id="IPR001881">
    <property type="entry name" value="EGF-like_Ca-bd_dom"/>
</dbReference>
<dbReference type="Gene3D" id="2.10.25.10">
    <property type="entry name" value="Laminin"/>
    <property type="match status" value="2"/>
</dbReference>
<dbReference type="InterPro" id="IPR049883">
    <property type="entry name" value="NOTCH1_EGF-like"/>
</dbReference>
<keyword evidence="9" id="KW-1015">Disulfide bond</keyword>
<dbReference type="GO" id="GO:0005615">
    <property type="term" value="C:extracellular space"/>
    <property type="evidence" value="ECO:0007669"/>
    <property type="project" value="TreeGrafter"/>
</dbReference>
<dbReference type="InterPro" id="IPR018097">
    <property type="entry name" value="EGF_Ca-bd_CS"/>
</dbReference>
<comment type="subcellular location">
    <subcellularLocation>
        <location evidence="1">Membrane</location>
        <topology evidence="1">Single-pass type I membrane protein</topology>
    </subcellularLocation>
</comment>
<keyword evidence="6" id="KW-0106">Calcium</keyword>
<evidence type="ECO:0000256" key="5">
    <source>
        <dbReference type="ARBA" id="ARBA00022737"/>
    </source>
</evidence>
<name>A0A9Q1C1E4_HOLLE</name>
<sequence>MGLQFSVSSPDLDECLSPLLNSCHQLANCINTIGSYRCECKIGYQGNGQKCNDIDECVISPFFCHPLFDCRNTDGSYICACPEGFEGNGDDCYGMLFSLYG</sequence>
<evidence type="ECO:0000256" key="3">
    <source>
        <dbReference type="ARBA" id="ARBA00022692"/>
    </source>
</evidence>
<dbReference type="SUPFAM" id="SSF57184">
    <property type="entry name" value="Growth factor receptor domain"/>
    <property type="match status" value="1"/>
</dbReference>
<dbReference type="InterPro" id="IPR051586">
    <property type="entry name" value="PKC-binding_NELL"/>
</dbReference>
<dbReference type="InterPro" id="IPR009030">
    <property type="entry name" value="Growth_fac_rcpt_cys_sf"/>
</dbReference>
<dbReference type="Pfam" id="PF07645">
    <property type="entry name" value="EGF_CA"/>
    <property type="match status" value="2"/>
</dbReference>
<keyword evidence="8" id="KW-0472">Membrane</keyword>